<accession>A0A151JWJ9</accession>
<feature type="region of interest" description="Disordered" evidence="1">
    <location>
        <begin position="182"/>
        <end position="212"/>
    </location>
</feature>
<name>A0A151JWJ9_9HYME</name>
<dbReference type="EMBL" id="KQ981661">
    <property type="protein sequence ID" value="KYN38528.1"/>
    <property type="molecule type" value="Genomic_DNA"/>
</dbReference>
<dbReference type="AlphaFoldDB" id="A0A151JWJ9"/>
<proteinExistence type="predicted"/>
<dbReference type="Gene3D" id="4.10.60.10">
    <property type="entry name" value="Zinc finger, CCHC-type"/>
    <property type="match status" value="1"/>
</dbReference>
<evidence type="ECO:0008006" key="4">
    <source>
        <dbReference type="Google" id="ProtNLM"/>
    </source>
</evidence>
<sequence>MNVLAVHQHYPVLATVSPAQAITLLTSQLPVFCDSEDDNVDHWLRKVEHAVHGVNDSVKLLAVTNELQKLARDWFDIDNGSLMDSWFIFKEALIKRFRRRVSFTRLMEKADACHWNLSKESFMEYAAKKIKILQPLQFEQENIIRLLVGGINNFFIRNTAASINVEKVDEFFERMHQLTNTSMATQKKSFPPSIRKEKTKERNTPDSLSKKATHTKTKDVLCAYCKAKGHLRADCWKLKRKENTSQNTSTSNTVAVTRETIETENTLAFIDSGSLVHILFIQRSVCKLLFEIQYKKPSENQKLKPAYKPLYMVIKVLNKNKYVCVIQDFPGFNRSQKSYNSILSSDRLKLWIKPVTP</sequence>
<evidence type="ECO:0000256" key="1">
    <source>
        <dbReference type="SAM" id="MobiDB-lite"/>
    </source>
</evidence>
<dbReference type="GO" id="GO:0008270">
    <property type="term" value="F:zinc ion binding"/>
    <property type="evidence" value="ECO:0007669"/>
    <property type="project" value="InterPro"/>
</dbReference>
<feature type="compositionally biased region" description="Basic and acidic residues" evidence="1">
    <location>
        <begin position="194"/>
        <end position="204"/>
    </location>
</feature>
<dbReference type="STRING" id="34720.A0A151JWJ9"/>
<keyword evidence="3" id="KW-1185">Reference proteome</keyword>
<organism evidence="2 3">
    <name type="scientific">Trachymyrmex septentrionalis</name>
    <dbReference type="NCBI Taxonomy" id="34720"/>
    <lineage>
        <taxon>Eukaryota</taxon>
        <taxon>Metazoa</taxon>
        <taxon>Ecdysozoa</taxon>
        <taxon>Arthropoda</taxon>
        <taxon>Hexapoda</taxon>
        <taxon>Insecta</taxon>
        <taxon>Pterygota</taxon>
        <taxon>Neoptera</taxon>
        <taxon>Endopterygota</taxon>
        <taxon>Hymenoptera</taxon>
        <taxon>Apocrita</taxon>
        <taxon>Aculeata</taxon>
        <taxon>Formicoidea</taxon>
        <taxon>Formicidae</taxon>
        <taxon>Myrmicinae</taxon>
        <taxon>Trachymyrmex</taxon>
    </lineage>
</organism>
<dbReference type="GO" id="GO:0003676">
    <property type="term" value="F:nucleic acid binding"/>
    <property type="evidence" value="ECO:0007669"/>
    <property type="project" value="InterPro"/>
</dbReference>
<dbReference type="InterPro" id="IPR036875">
    <property type="entry name" value="Znf_CCHC_sf"/>
</dbReference>
<evidence type="ECO:0000313" key="2">
    <source>
        <dbReference type="EMBL" id="KYN38528.1"/>
    </source>
</evidence>
<protein>
    <recommendedName>
        <fullName evidence="4">Retrotransposon gag domain-containing protein</fullName>
    </recommendedName>
</protein>
<gene>
    <name evidence="2" type="ORF">ALC56_07105</name>
</gene>
<evidence type="ECO:0000313" key="3">
    <source>
        <dbReference type="Proteomes" id="UP000078541"/>
    </source>
</evidence>
<dbReference type="SUPFAM" id="SSF57756">
    <property type="entry name" value="Retrovirus zinc finger-like domains"/>
    <property type="match status" value="1"/>
</dbReference>
<dbReference type="Proteomes" id="UP000078541">
    <property type="component" value="Unassembled WGS sequence"/>
</dbReference>
<reference evidence="2 3" key="1">
    <citation type="submission" date="2016-03" db="EMBL/GenBank/DDBJ databases">
        <title>Trachymyrmex septentrionalis WGS genome.</title>
        <authorList>
            <person name="Nygaard S."/>
            <person name="Hu H."/>
            <person name="Boomsma J."/>
            <person name="Zhang G."/>
        </authorList>
    </citation>
    <scope>NUCLEOTIDE SEQUENCE [LARGE SCALE GENOMIC DNA]</scope>
    <source>
        <strain evidence="2">Tsep2-gDNA-1</strain>
        <tissue evidence="2">Whole body</tissue>
    </source>
</reference>